<feature type="transmembrane region" description="Helical" evidence="1">
    <location>
        <begin position="116"/>
        <end position="139"/>
    </location>
</feature>
<sequence length="145" mass="15569">MVGGSAGTGWVAADMGSMRRRVVCLGWASLTMAAGLAVRMGPLGLPWGVAKYGGSGLWAVMIYWLLCVVCPEWQPVTVGGIASAVAVAVEFGKLYRSPGMDAFRLTTAGKLLLGRYFAWWDILAYLVGIWVVVGLDGWLEGRRSR</sequence>
<gene>
    <name evidence="2" type="ORF">SAMN05421771_3645</name>
</gene>
<feature type="transmembrane region" description="Helical" evidence="1">
    <location>
        <begin position="76"/>
        <end position="96"/>
    </location>
</feature>
<dbReference type="STRING" id="474950.SAMN05421771_3645"/>
<accession>A0A1I6MXV3</accession>
<keyword evidence="1" id="KW-0812">Transmembrane</keyword>
<keyword evidence="3" id="KW-1185">Reference proteome</keyword>
<dbReference type="InterPro" id="IPR021257">
    <property type="entry name" value="DUF2809"/>
</dbReference>
<evidence type="ECO:0000313" key="3">
    <source>
        <dbReference type="Proteomes" id="UP000199024"/>
    </source>
</evidence>
<dbReference type="Pfam" id="PF10990">
    <property type="entry name" value="DUF2809"/>
    <property type="match status" value="1"/>
</dbReference>
<proteinExistence type="predicted"/>
<evidence type="ECO:0008006" key="4">
    <source>
        <dbReference type="Google" id="ProtNLM"/>
    </source>
</evidence>
<keyword evidence="1" id="KW-0472">Membrane</keyword>
<reference evidence="2 3" key="1">
    <citation type="submission" date="2016-10" db="EMBL/GenBank/DDBJ databases">
        <authorList>
            <person name="de Groot N.N."/>
        </authorList>
    </citation>
    <scope>NUCLEOTIDE SEQUENCE [LARGE SCALE GENOMIC DNA]</scope>
    <source>
        <strain evidence="2 3">DSM 21001</strain>
    </source>
</reference>
<dbReference type="AlphaFoldDB" id="A0A1I6MXV3"/>
<feature type="transmembrane region" description="Helical" evidence="1">
    <location>
        <begin position="22"/>
        <end position="40"/>
    </location>
</feature>
<dbReference type="EMBL" id="FOZL01000002">
    <property type="protein sequence ID" value="SFS20451.1"/>
    <property type="molecule type" value="Genomic_DNA"/>
</dbReference>
<organism evidence="2 3">
    <name type="scientific">Granulicella pectinivorans</name>
    <dbReference type="NCBI Taxonomy" id="474950"/>
    <lineage>
        <taxon>Bacteria</taxon>
        <taxon>Pseudomonadati</taxon>
        <taxon>Acidobacteriota</taxon>
        <taxon>Terriglobia</taxon>
        <taxon>Terriglobales</taxon>
        <taxon>Acidobacteriaceae</taxon>
        <taxon>Granulicella</taxon>
    </lineage>
</organism>
<protein>
    <recommendedName>
        <fullName evidence="4">DUF2809 domain-containing protein</fullName>
    </recommendedName>
</protein>
<keyword evidence="1" id="KW-1133">Transmembrane helix</keyword>
<evidence type="ECO:0000256" key="1">
    <source>
        <dbReference type="SAM" id="Phobius"/>
    </source>
</evidence>
<dbReference type="Proteomes" id="UP000199024">
    <property type="component" value="Unassembled WGS sequence"/>
</dbReference>
<name>A0A1I6MXV3_9BACT</name>
<feature type="transmembrane region" description="Helical" evidence="1">
    <location>
        <begin position="52"/>
        <end position="69"/>
    </location>
</feature>
<evidence type="ECO:0000313" key="2">
    <source>
        <dbReference type="EMBL" id="SFS20451.1"/>
    </source>
</evidence>